<dbReference type="GO" id="GO:0005737">
    <property type="term" value="C:cytoplasm"/>
    <property type="evidence" value="ECO:0007669"/>
    <property type="project" value="TreeGrafter"/>
</dbReference>
<dbReference type="GO" id="GO:0018169">
    <property type="term" value="F:ribosomal S6-glutamic acid ligase activity"/>
    <property type="evidence" value="ECO:0007669"/>
    <property type="project" value="TreeGrafter"/>
</dbReference>
<proteinExistence type="predicted"/>
<dbReference type="PANTHER" id="PTHR21621">
    <property type="entry name" value="RIBOSOMAL PROTEIN S6 MODIFICATION PROTEIN"/>
    <property type="match status" value="1"/>
</dbReference>
<organism evidence="4 5">
    <name type="scientific">Nesterenkonia sedimenti</name>
    <dbReference type="NCBI Taxonomy" id="1463632"/>
    <lineage>
        <taxon>Bacteria</taxon>
        <taxon>Bacillati</taxon>
        <taxon>Actinomycetota</taxon>
        <taxon>Actinomycetes</taxon>
        <taxon>Micrococcales</taxon>
        <taxon>Micrococcaceae</taxon>
        <taxon>Nesterenkonia</taxon>
    </lineage>
</organism>
<dbReference type="AlphaFoldDB" id="A0A7X8TJS0"/>
<dbReference type="InterPro" id="IPR005479">
    <property type="entry name" value="CPAse_ATP-bd"/>
</dbReference>
<comment type="caution">
    <text evidence="4">The sequence shown here is derived from an EMBL/GenBank/DDBJ whole genome shotgun (WGS) entry which is preliminary data.</text>
</comment>
<keyword evidence="5" id="KW-1185">Reference proteome</keyword>
<gene>
    <name evidence="4" type="ORF">HGQ17_08630</name>
</gene>
<dbReference type="SMART" id="SM01209">
    <property type="entry name" value="GARS_A"/>
    <property type="match status" value="1"/>
</dbReference>
<dbReference type="PANTHER" id="PTHR21621:SF0">
    <property type="entry name" value="BETA-CITRYLGLUTAMATE SYNTHASE B-RELATED"/>
    <property type="match status" value="1"/>
</dbReference>
<dbReference type="SUPFAM" id="SSF56059">
    <property type="entry name" value="Glutathione synthetase ATP-binding domain-like"/>
    <property type="match status" value="1"/>
</dbReference>
<feature type="compositionally biased region" description="Low complexity" evidence="2">
    <location>
        <begin position="361"/>
        <end position="375"/>
    </location>
</feature>
<evidence type="ECO:0000256" key="1">
    <source>
        <dbReference type="PROSITE-ProRule" id="PRU00409"/>
    </source>
</evidence>
<feature type="domain" description="ATP-grasp" evidence="3">
    <location>
        <begin position="13"/>
        <end position="271"/>
    </location>
</feature>
<evidence type="ECO:0000259" key="3">
    <source>
        <dbReference type="PROSITE" id="PS50975"/>
    </source>
</evidence>
<dbReference type="GO" id="GO:0046872">
    <property type="term" value="F:metal ion binding"/>
    <property type="evidence" value="ECO:0007669"/>
    <property type="project" value="InterPro"/>
</dbReference>
<dbReference type="PROSITE" id="PS50975">
    <property type="entry name" value="ATP_GRASP"/>
    <property type="match status" value="1"/>
</dbReference>
<dbReference type="EMBL" id="JABAHY010000007">
    <property type="protein sequence ID" value="NLS10062.1"/>
    <property type="molecule type" value="Genomic_DNA"/>
</dbReference>
<evidence type="ECO:0000313" key="5">
    <source>
        <dbReference type="Proteomes" id="UP000523139"/>
    </source>
</evidence>
<name>A0A7X8TJS0_9MICC</name>
<accession>A0A7X8TJS0</accession>
<keyword evidence="1" id="KW-0547">Nucleotide-binding</keyword>
<dbReference type="GO" id="GO:0005524">
    <property type="term" value="F:ATP binding"/>
    <property type="evidence" value="ECO:0007669"/>
    <property type="project" value="UniProtKB-UniRule"/>
</dbReference>
<dbReference type="Gene3D" id="3.30.470.20">
    <property type="entry name" value="ATP-grasp fold, B domain"/>
    <property type="match status" value="2"/>
</dbReference>
<reference evidence="4 5" key="1">
    <citation type="submission" date="2020-04" db="EMBL/GenBank/DDBJ databases">
        <title>Nesterenkonia sp. nov., isolated from marine sediment.</title>
        <authorList>
            <person name="Zhang G."/>
        </authorList>
    </citation>
    <scope>NUCLEOTIDE SEQUENCE [LARGE SCALE GENOMIC DNA]</scope>
    <source>
        <strain evidence="4 5">MY13</strain>
    </source>
</reference>
<dbReference type="GO" id="GO:0009432">
    <property type="term" value="P:SOS response"/>
    <property type="evidence" value="ECO:0007669"/>
    <property type="project" value="TreeGrafter"/>
</dbReference>
<dbReference type="Proteomes" id="UP000523139">
    <property type="component" value="Unassembled WGS sequence"/>
</dbReference>
<protein>
    <submittedName>
        <fullName evidence="4">ATP-grasp domain-containing protein</fullName>
    </submittedName>
</protein>
<keyword evidence="1" id="KW-0067">ATP-binding</keyword>
<evidence type="ECO:0000256" key="2">
    <source>
        <dbReference type="SAM" id="MobiDB-lite"/>
    </source>
</evidence>
<dbReference type="Pfam" id="PF02786">
    <property type="entry name" value="CPSase_L_D2"/>
    <property type="match status" value="1"/>
</dbReference>
<evidence type="ECO:0000313" key="4">
    <source>
        <dbReference type="EMBL" id="NLS10062.1"/>
    </source>
</evidence>
<feature type="region of interest" description="Disordered" evidence="2">
    <location>
        <begin position="356"/>
        <end position="375"/>
    </location>
</feature>
<dbReference type="InterPro" id="IPR011761">
    <property type="entry name" value="ATP-grasp"/>
</dbReference>
<sequence>MAGPITKNKHSTRLVLQRAGIPVPKGRSFRFSDLLWAEEYAESLGYPVVVKPLNGMEGKGVVTDVMSKAQLEWAFSHVEESAYGGGDILVEEQIRGEAYRFLVIRDRVVSVLYKRRGRIVGDGSKSVGALIEEKQAFRRANPHLLSRPLKVTEATNQLLSQQGYGLESVPAEGEEVLITYSSNTHQGGEHAQVISQVHSSYLEASVEAVKAIPGLKFAGVDFLIEDPTQPIETQGAAICEVNSVPGADTHEYPLIGEPRPVISELLLHSASESGVRLRNSPATDVDVDVEIVGRFKDQTYVEWLNEKAKSLGVTGEVARITSTRASGAWFGSPHMVSILVSFAHLGLRGSPVKSVGVAHRGGTSTSVTTTEAAEL</sequence>